<dbReference type="Gene3D" id="1.10.287.130">
    <property type="match status" value="1"/>
</dbReference>
<dbReference type="InterPro" id="IPR052162">
    <property type="entry name" value="Sensor_kinase/Photoreceptor"/>
</dbReference>
<dbReference type="SMART" id="SM00091">
    <property type="entry name" value="PAS"/>
    <property type="match status" value="2"/>
</dbReference>
<feature type="domain" description="Histidine kinase" evidence="7">
    <location>
        <begin position="301"/>
        <end position="517"/>
    </location>
</feature>
<dbReference type="InterPro" id="IPR036097">
    <property type="entry name" value="HisK_dim/P_sf"/>
</dbReference>
<dbReference type="InterPro" id="IPR013655">
    <property type="entry name" value="PAS_fold_3"/>
</dbReference>
<organism evidence="10 11">
    <name type="scientific">Mucilaginibacter robiniae</name>
    <dbReference type="NCBI Taxonomy" id="2728022"/>
    <lineage>
        <taxon>Bacteria</taxon>
        <taxon>Pseudomonadati</taxon>
        <taxon>Bacteroidota</taxon>
        <taxon>Sphingobacteriia</taxon>
        <taxon>Sphingobacteriales</taxon>
        <taxon>Sphingobacteriaceae</taxon>
        <taxon>Mucilaginibacter</taxon>
    </lineage>
</organism>
<keyword evidence="4" id="KW-0808">Transferase</keyword>
<dbReference type="SMART" id="SM00387">
    <property type="entry name" value="HATPase_c"/>
    <property type="match status" value="1"/>
</dbReference>
<dbReference type="PROSITE" id="PS50109">
    <property type="entry name" value="HIS_KIN"/>
    <property type="match status" value="1"/>
</dbReference>
<accession>A0A7L5E124</accession>
<dbReference type="FunFam" id="3.30.565.10:FF:000006">
    <property type="entry name" value="Sensor histidine kinase WalK"/>
    <property type="match status" value="1"/>
</dbReference>
<feature type="domain" description="PAS" evidence="8">
    <location>
        <begin position="38"/>
        <end position="110"/>
    </location>
</feature>
<dbReference type="SMART" id="SM00086">
    <property type="entry name" value="PAC"/>
    <property type="match status" value="2"/>
</dbReference>
<dbReference type="InterPro" id="IPR003661">
    <property type="entry name" value="HisK_dim/P_dom"/>
</dbReference>
<dbReference type="CDD" id="cd00082">
    <property type="entry name" value="HisKA"/>
    <property type="match status" value="1"/>
</dbReference>
<evidence type="ECO:0000256" key="4">
    <source>
        <dbReference type="ARBA" id="ARBA00022679"/>
    </source>
</evidence>
<evidence type="ECO:0000259" key="9">
    <source>
        <dbReference type="PROSITE" id="PS50113"/>
    </source>
</evidence>
<evidence type="ECO:0000259" key="7">
    <source>
        <dbReference type="PROSITE" id="PS50109"/>
    </source>
</evidence>
<dbReference type="EC" id="2.7.13.3" evidence="2"/>
<feature type="domain" description="PAC" evidence="9">
    <location>
        <begin position="244"/>
        <end position="297"/>
    </location>
</feature>
<dbReference type="Gene3D" id="2.10.70.100">
    <property type="match status" value="1"/>
</dbReference>
<evidence type="ECO:0000256" key="6">
    <source>
        <dbReference type="SAM" id="Coils"/>
    </source>
</evidence>
<evidence type="ECO:0000313" key="10">
    <source>
        <dbReference type="EMBL" id="QJD95989.1"/>
    </source>
</evidence>
<evidence type="ECO:0000313" key="11">
    <source>
        <dbReference type="Proteomes" id="UP000503278"/>
    </source>
</evidence>
<keyword evidence="6" id="KW-0175">Coiled coil</keyword>
<dbReference type="GO" id="GO:0000155">
    <property type="term" value="F:phosphorelay sensor kinase activity"/>
    <property type="evidence" value="ECO:0007669"/>
    <property type="project" value="InterPro"/>
</dbReference>
<dbReference type="InterPro" id="IPR005467">
    <property type="entry name" value="His_kinase_dom"/>
</dbReference>
<dbReference type="CDD" id="cd00075">
    <property type="entry name" value="HATPase"/>
    <property type="match status" value="1"/>
</dbReference>
<keyword evidence="11" id="KW-1185">Reference proteome</keyword>
<feature type="domain" description="PAC" evidence="9">
    <location>
        <begin position="116"/>
        <end position="169"/>
    </location>
</feature>
<dbReference type="KEGG" id="mrob:HH214_08915"/>
<evidence type="ECO:0000256" key="5">
    <source>
        <dbReference type="ARBA" id="ARBA00022777"/>
    </source>
</evidence>
<keyword evidence="5" id="KW-0418">Kinase</keyword>
<comment type="catalytic activity">
    <reaction evidence="1">
        <text>ATP + protein L-histidine = ADP + protein N-phospho-L-histidine.</text>
        <dbReference type="EC" id="2.7.13.3"/>
    </reaction>
</comment>
<dbReference type="InterPro" id="IPR001610">
    <property type="entry name" value="PAC"/>
</dbReference>
<dbReference type="CDD" id="cd00130">
    <property type="entry name" value="PAS"/>
    <property type="match status" value="2"/>
</dbReference>
<dbReference type="Gene3D" id="3.30.565.10">
    <property type="entry name" value="Histidine kinase-like ATPase, C-terminal domain"/>
    <property type="match status" value="1"/>
</dbReference>
<evidence type="ECO:0000256" key="2">
    <source>
        <dbReference type="ARBA" id="ARBA00012438"/>
    </source>
</evidence>
<dbReference type="PANTHER" id="PTHR43304">
    <property type="entry name" value="PHYTOCHROME-LIKE PROTEIN CPH1"/>
    <property type="match status" value="1"/>
</dbReference>
<dbReference type="SUPFAM" id="SSF55785">
    <property type="entry name" value="PYP-like sensor domain (PAS domain)"/>
    <property type="match status" value="2"/>
</dbReference>
<dbReference type="Gene3D" id="3.30.450.20">
    <property type="entry name" value="PAS domain"/>
    <property type="match status" value="2"/>
</dbReference>
<dbReference type="EMBL" id="CP051682">
    <property type="protein sequence ID" value="QJD95989.1"/>
    <property type="molecule type" value="Genomic_DNA"/>
</dbReference>
<gene>
    <name evidence="10" type="ORF">HH214_08915</name>
</gene>
<dbReference type="Pfam" id="PF02518">
    <property type="entry name" value="HATPase_c"/>
    <property type="match status" value="1"/>
</dbReference>
<dbReference type="InterPro" id="IPR036890">
    <property type="entry name" value="HATPase_C_sf"/>
</dbReference>
<evidence type="ECO:0000256" key="1">
    <source>
        <dbReference type="ARBA" id="ARBA00000085"/>
    </source>
</evidence>
<dbReference type="Pfam" id="PF00512">
    <property type="entry name" value="HisKA"/>
    <property type="match status" value="1"/>
</dbReference>
<dbReference type="InterPro" id="IPR003594">
    <property type="entry name" value="HATPase_dom"/>
</dbReference>
<proteinExistence type="predicted"/>
<dbReference type="AlphaFoldDB" id="A0A7L5E124"/>
<feature type="coiled-coil region" evidence="6">
    <location>
        <begin position="7"/>
        <end position="48"/>
    </location>
</feature>
<dbReference type="InterPro" id="IPR000014">
    <property type="entry name" value="PAS"/>
</dbReference>
<dbReference type="Proteomes" id="UP000503278">
    <property type="component" value="Chromosome"/>
</dbReference>
<dbReference type="RefSeq" id="WP_169607008.1">
    <property type="nucleotide sequence ID" value="NZ_CP051682.1"/>
</dbReference>
<evidence type="ECO:0000256" key="3">
    <source>
        <dbReference type="ARBA" id="ARBA00022553"/>
    </source>
</evidence>
<dbReference type="NCBIfam" id="TIGR00229">
    <property type="entry name" value="sensory_box"/>
    <property type="match status" value="1"/>
</dbReference>
<dbReference type="SUPFAM" id="SSF47384">
    <property type="entry name" value="Homodimeric domain of signal transducing histidine kinase"/>
    <property type="match status" value="1"/>
</dbReference>
<dbReference type="InterPro" id="IPR035965">
    <property type="entry name" value="PAS-like_dom_sf"/>
</dbReference>
<dbReference type="Pfam" id="PF08447">
    <property type="entry name" value="PAS_3"/>
    <property type="match status" value="2"/>
</dbReference>
<dbReference type="PANTHER" id="PTHR43304:SF1">
    <property type="entry name" value="PAC DOMAIN-CONTAINING PROTEIN"/>
    <property type="match status" value="1"/>
</dbReference>
<dbReference type="PROSITE" id="PS50113">
    <property type="entry name" value="PAC"/>
    <property type="match status" value="2"/>
</dbReference>
<keyword evidence="3" id="KW-0597">Phosphoprotein</keyword>
<protein>
    <recommendedName>
        <fullName evidence="2">histidine kinase</fullName>
        <ecNumber evidence="2">2.7.13.3</ecNumber>
    </recommendedName>
</protein>
<feature type="domain" description="PAS" evidence="8">
    <location>
        <begin position="170"/>
        <end position="241"/>
    </location>
</feature>
<dbReference type="InterPro" id="IPR004358">
    <property type="entry name" value="Sig_transdc_His_kin-like_C"/>
</dbReference>
<evidence type="ECO:0000259" key="8">
    <source>
        <dbReference type="PROSITE" id="PS50112"/>
    </source>
</evidence>
<dbReference type="SUPFAM" id="SSF55874">
    <property type="entry name" value="ATPase domain of HSP90 chaperone/DNA topoisomerase II/histidine kinase"/>
    <property type="match status" value="1"/>
</dbReference>
<sequence length="517" mass="58078">MILRQREQEAAEELAAAGEELQAINEELHTANEALQASNEQLRAAQEAAQLGLFDWDLIHQKYSWDAQFKQMFGLQAADEPEHYQTMVSRLHPDDRGRVEEAVAAARNQELTGGRYDIEYRIVAAGDVPVRWARALGRMTFDQKGTPVRFVGTLMDITEQVLSRQRLQTREDQLRLAIASADLGTWNINAQTREFVPSPRLKELFGYYADEDMPYEAAVNQIAESYRDQVVEAVNAAIEQGKSYDLTYPVTGYHDGKLRWVRATGKLFPATDDQPAIFSGTVADITEQKQDDQRKMDFIGIVSHELRSPLTSLNGYVQMLNLKARKTEDPMVLDITAKAKRQVDKMSSMITGFLDVARAGESQIQLRRKAFDMADLVKAAEEESLATVTTHPIIFHPVEFTPVVADPDKIEQVLVNFINNAVKYSPQGTTINVACITRDGWAHVSVSDEGMGIAPKDIPLVFERFYRVEREELKTVKGFGIGLYLCKDIIERHGGEIGVESVLHKGSVFWFQIPVAG</sequence>
<reference evidence="10 11" key="1">
    <citation type="submission" date="2020-04" db="EMBL/GenBank/DDBJ databases">
        <title>Genome sequencing of novel species.</title>
        <authorList>
            <person name="Heo J."/>
            <person name="Kim S.-J."/>
            <person name="Kim J.-S."/>
            <person name="Hong S.-B."/>
            <person name="Kwon S.-W."/>
        </authorList>
    </citation>
    <scope>NUCLEOTIDE SEQUENCE [LARGE SCALE GENOMIC DNA]</scope>
    <source>
        <strain evidence="10 11">F39-2</strain>
    </source>
</reference>
<name>A0A7L5E124_9SPHI</name>
<dbReference type="SMART" id="SM00388">
    <property type="entry name" value="HisKA"/>
    <property type="match status" value="1"/>
</dbReference>
<dbReference type="PROSITE" id="PS50112">
    <property type="entry name" value="PAS"/>
    <property type="match status" value="2"/>
</dbReference>
<dbReference type="InterPro" id="IPR000700">
    <property type="entry name" value="PAS-assoc_C"/>
</dbReference>
<dbReference type="PRINTS" id="PR00344">
    <property type="entry name" value="BCTRLSENSOR"/>
</dbReference>